<dbReference type="PANTHER" id="PTHR12128">
    <property type="entry name" value="DIHYDRODIPICOLINATE SYNTHASE"/>
    <property type="match status" value="1"/>
</dbReference>
<dbReference type="SUPFAM" id="SSF51569">
    <property type="entry name" value="Aldolase"/>
    <property type="match status" value="1"/>
</dbReference>
<organism evidence="3 4">
    <name type="scientific">Candidatus Eisenbergiella merdigallinarum</name>
    <dbReference type="NCBI Taxonomy" id="2838552"/>
    <lineage>
        <taxon>Bacteria</taxon>
        <taxon>Bacillati</taxon>
        <taxon>Bacillota</taxon>
        <taxon>Clostridia</taxon>
        <taxon>Lachnospirales</taxon>
        <taxon>Lachnospiraceae</taxon>
        <taxon>Eisenbergiella</taxon>
    </lineage>
</organism>
<evidence type="ECO:0000313" key="3">
    <source>
        <dbReference type="EMBL" id="HJB90656.1"/>
    </source>
</evidence>
<dbReference type="Proteomes" id="UP000886883">
    <property type="component" value="Unassembled WGS sequence"/>
</dbReference>
<comment type="caution">
    <text evidence="3">The sequence shown here is derived from an EMBL/GenBank/DDBJ whole genome shotgun (WGS) entry which is preliminary data.</text>
</comment>
<dbReference type="InterPro" id="IPR013785">
    <property type="entry name" value="Aldolase_TIM"/>
</dbReference>
<proteinExistence type="inferred from homology"/>
<dbReference type="AlphaFoldDB" id="A0A9D2MQR4"/>
<evidence type="ECO:0000256" key="1">
    <source>
        <dbReference type="ARBA" id="ARBA00007592"/>
    </source>
</evidence>
<keyword evidence="2" id="KW-0456">Lyase</keyword>
<dbReference type="PANTHER" id="PTHR12128:SF66">
    <property type="entry name" value="4-HYDROXY-2-OXOGLUTARATE ALDOLASE, MITOCHONDRIAL"/>
    <property type="match status" value="1"/>
</dbReference>
<comment type="similarity">
    <text evidence="1">Belongs to the DapA family.</text>
</comment>
<dbReference type="InterPro" id="IPR002220">
    <property type="entry name" value="DapA-like"/>
</dbReference>
<dbReference type="Gene3D" id="3.20.20.70">
    <property type="entry name" value="Aldolase class I"/>
    <property type="match status" value="1"/>
</dbReference>
<dbReference type="CDD" id="cd00408">
    <property type="entry name" value="DHDPS-like"/>
    <property type="match status" value="1"/>
</dbReference>
<gene>
    <name evidence="3" type="ORF">H9763_04195</name>
</gene>
<evidence type="ECO:0000256" key="2">
    <source>
        <dbReference type="ARBA" id="ARBA00023239"/>
    </source>
</evidence>
<dbReference type="GO" id="GO:0008840">
    <property type="term" value="F:4-hydroxy-tetrahydrodipicolinate synthase activity"/>
    <property type="evidence" value="ECO:0007669"/>
    <property type="project" value="TreeGrafter"/>
</dbReference>
<name>A0A9D2MQR4_9FIRM</name>
<protein>
    <submittedName>
        <fullName evidence="3">Dihydrodipicolinate synthase family protein</fullName>
    </submittedName>
</protein>
<sequence length="320" mass="36224">MEIGAKSGRRDFPGGVWPVMLTPFTERNEVDYPALGRLTDWYLEGGCSGLFAVTQSSEMFFLTPGERIEIARYVIERVAGRVPVIAGGHVSDSLEDQIVEVNRMSGTGADAVILTTNRLAAREEGDEVWIANMKRLLDNIPRETKLGLYECPYPYKRVLSRRLTEWCADCGRFYFLKDTSCDLENIRMKLSLCSGSNLRLYNANTATLLASLREGAAGYSGVMANMQIRLYDLLTREFEREEMEELSDALTMCALIEKQWYPTNAKYYLQLEGMRMGLSCRVQDAGAMTGTQKDEVAMLRRITGRLENRFLREVGHERNG</sequence>
<reference evidence="3" key="2">
    <citation type="submission" date="2021-04" db="EMBL/GenBank/DDBJ databases">
        <authorList>
            <person name="Gilroy R."/>
        </authorList>
    </citation>
    <scope>NUCLEOTIDE SEQUENCE</scope>
    <source>
        <strain evidence="3">USAMLcec3-2134</strain>
    </source>
</reference>
<accession>A0A9D2MQR4</accession>
<dbReference type="Pfam" id="PF00701">
    <property type="entry name" value="DHDPS"/>
    <property type="match status" value="1"/>
</dbReference>
<dbReference type="SMART" id="SM01130">
    <property type="entry name" value="DHDPS"/>
    <property type="match status" value="1"/>
</dbReference>
<evidence type="ECO:0000313" key="4">
    <source>
        <dbReference type="Proteomes" id="UP000886883"/>
    </source>
</evidence>
<dbReference type="EMBL" id="DWXE01000013">
    <property type="protein sequence ID" value="HJB90656.1"/>
    <property type="molecule type" value="Genomic_DNA"/>
</dbReference>
<reference evidence="3" key="1">
    <citation type="journal article" date="2021" name="PeerJ">
        <title>Extensive microbial diversity within the chicken gut microbiome revealed by metagenomics and culture.</title>
        <authorList>
            <person name="Gilroy R."/>
            <person name="Ravi A."/>
            <person name="Getino M."/>
            <person name="Pursley I."/>
            <person name="Horton D.L."/>
            <person name="Alikhan N.F."/>
            <person name="Baker D."/>
            <person name="Gharbi K."/>
            <person name="Hall N."/>
            <person name="Watson M."/>
            <person name="Adriaenssens E.M."/>
            <person name="Foster-Nyarko E."/>
            <person name="Jarju S."/>
            <person name="Secka A."/>
            <person name="Antonio M."/>
            <person name="Oren A."/>
            <person name="Chaudhuri R.R."/>
            <person name="La Ragione R."/>
            <person name="Hildebrand F."/>
            <person name="Pallen M.J."/>
        </authorList>
    </citation>
    <scope>NUCLEOTIDE SEQUENCE</scope>
    <source>
        <strain evidence="3">USAMLcec3-2134</strain>
    </source>
</reference>